<accession>A0A1I6M590</accession>
<organism evidence="2 3">
    <name type="scientific">Sphingomonas jatrophae</name>
    <dbReference type="NCBI Taxonomy" id="1166337"/>
    <lineage>
        <taxon>Bacteria</taxon>
        <taxon>Pseudomonadati</taxon>
        <taxon>Pseudomonadota</taxon>
        <taxon>Alphaproteobacteria</taxon>
        <taxon>Sphingomonadales</taxon>
        <taxon>Sphingomonadaceae</taxon>
        <taxon>Sphingomonas</taxon>
    </lineage>
</organism>
<dbReference type="RefSeq" id="WP_093316446.1">
    <property type="nucleotide sequence ID" value="NZ_FOZG01000003.1"/>
</dbReference>
<feature type="domain" description="SGNH hydrolase-type esterase" evidence="1">
    <location>
        <begin position="206"/>
        <end position="396"/>
    </location>
</feature>
<dbReference type="SUPFAM" id="SSF52266">
    <property type="entry name" value="SGNH hydrolase"/>
    <property type="match status" value="1"/>
</dbReference>
<dbReference type="Proteomes" id="UP000198824">
    <property type="component" value="Unassembled WGS sequence"/>
</dbReference>
<proteinExistence type="predicted"/>
<dbReference type="InterPro" id="IPR036514">
    <property type="entry name" value="SGNH_hydro_sf"/>
</dbReference>
<evidence type="ECO:0000259" key="1">
    <source>
        <dbReference type="Pfam" id="PF13472"/>
    </source>
</evidence>
<protein>
    <submittedName>
        <fullName evidence="2">GDSL-like Lipase/Acylhydrolase family protein</fullName>
    </submittedName>
</protein>
<evidence type="ECO:0000313" key="2">
    <source>
        <dbReference type="EMBL" id="SFS10895.1"/>
    </source>
</evidence>
<dbReference type="InterPro" id="IPR013830">
    <property type="entry name" value="SGNH_hydro"/>
</dbReference>
<reference evidence="2 3" key="1">
    <citation type="submission" date="2016-10" db="EMBL/GenBank/DDBJ databases">
        <authorList>
            <person name="de Groot N.N."/>
        </authorList>
    </citation>
    <scope>NUCLEOTIDE SEQUENCE [LARGE SCALE GENOMIC DNA]</scope>
    <source>
        <strain evidence="2 3">S5-249</strain>
    </source>
</reference>
<sequence>MLSTLLPAASPAMLAASMRGARLLRVARAAHALNPRNAGPYAGPSTITDNGAAIPTQTSAAFPFTAAAPGVWTTNGGRPFSAGGAFRFQSATIFTSGGNGGLNDGKNVNFWRATANVHARYLAVKLYPTAASYRFIVDGRYVSPTGTVLATTTGGTAQHVLLDFATRGLRQVTIEGQGTCGFGGAYVEPTGKVFPVDTSEDVRLAFLGDSYVYGSAASHLADGLVPVMADWLGMRALASGSGGTGWNQTNQATAWRFDQRIAQGDLSLDTVPPDVIALMASVNDRLRDSAVVQANALTGLQTARALHPGVPILVFGCVPIPNGPLTGTPSLTSTEQAVQAAVTTFADPLCRFVPVTLDPAGAWSTGTGAIGAETGSGNADWLFVADKTHLSDEGCAAMGRRYAAAALGALGGMLGA</sequence>
<keyword evidence="2" id="KW-0378">Hydrolase</keyword>
<keyword evidence="3" id="KW-1185">Reference proteome</keyword>
<dbReference type="Pfam" id="PF13472">
    <property type="entry name" value="Lipase_GDSL_2"/>
    <property type="match status" value="1"/>
</dbReference>
<dbReference type="STRING" id="1166337.SAMN05192580_3485"/>
<dbReference type="Gene3D" id="3.40.50.1110">
    <property type="entry name" value="SGNH hydrolase"/>
    <property type="match status" value="1"/>
</dbReference>
<gene>
    <name evidence="2" type="ORF">SAMN05192580_3485</name>
</gene>
<name>A0A1I6M590_9SPHN</name>
<dbReference type="GO" id="GO:0016788">
    <property type="term" value="F:hydrolase activity, acting on ester bonds"/>
    <property type="evidence" value="ECO:0007669"/>
    <property type="project" value="UniProtKB-ARBA"/>
</dbReference>
<dbReference type="EMBL" id="FOZG01000003">
    <property type="protein sequence ID" value="SFS10895.1"/>
    <property type="molecule type" value="Genomic_DNA"/>
</dbReference>
<evidence type="ECO:0000313" key="3">
    <source>
        <dbReference type="Proteomes" id="UP000198824"/>
    </source>
</evidence>
<dbReference type="CDD" id="cd00229">
    <property type="entry name" value="SGNH_hydrolase"/>
    <property type="match status" value="1"/>
</dbReference>
<dbReference type="OrthoDB" id="8436322at2"/>
<dbReference type="AlphaFoldDB" id="A0A1I6M590"/>